<protein>
    <submittedName>
        <fullName evidence="1">Uncharacterized protein</fullName>
    </submittedName>
</protein>
<reference evidence="1" key="1">
    <citation type="submission" date="2016-12" db="EMBL/GenBank/DDBJ databases">
        <authorList>
            <person name="Moulin L."/>
        </authorList>
    </citation>
    <scope>NUCLEOTIDE SEQUENCE [LARGE SCALE GENOMIC DNA]</scope>
    <source>
        <strain evidence="1">STM 7183</strain>
    </source>
</reference>
<evidence type="ECO:0000313" key="2">
    <source>
        <dbReference type="Proteomes" id="UP000195569"/>
    </source>
</evidence>
<evidence type="ECO:0000313" key="1">
    <source>
        <dbReference type="EMBL" id="SIT45674.1"/>
    </source>
</evidence>
<dbReference type="Proteomes" id="UP000195569">
    <property type="component" value="Unassembled WGS sequence"/>
</dbReference>
<accession>A0A1N7SEB7</accession>
<dbReference type="EMBL" id="CYGY02000047">
    <property type="protein sequence ID" value="SIT45674.1"/>
    <property type="molecule type" value="Genomic_DNA"/>
</dbReference>
<gene>
    <name evidence="1" type="ORF">BN2476_470109</name>
</gene>
<name>A0A1N7SEB7_9BURK</name>
<sequence length="60" mass="7005">MHFVLDISRHLHQSNFHNLLGTHVNEEICSVHRGLGDRNLRLREGLVHRPVRCRCELPSV</sequence>
<comment type="caution">
    <text evidence="1">The sequence shown here is derived from an EMBL/GenBank/DDBJ whole genome shotgun (WGS) entry which is preliminary data.</text>
</comment>
<proteinExistence type="predicted"/>
<dbReference type="AlphaFoldDB" id="A0A1N7SEB7"/>
<keyword evidence="2" id="KW-1185">Reference proteome</keyword>
<organism evidence="1 2">
    <name type="scientific">Paraburkholderia piptadeniae</name>
    <dbReference type="NCBI Taxonomy" id="1701573"/>
    <lineage>
        <taxon>Bacteria</taxon>
        <taxon>Pseudomonadati</taxon>
        <taxon>Pseudomonadota</taxon>
        <taxon>Betaproteobacteria</taxon>
        <taxon>Burkholderiales</taxon>
        <taxon>Burkholderiaceae</taxon>
        <taxon>Paraburkholderia</taxon>
    </lineage>
</organism>